<comment type="caution">
    <text evidence="6">The sequence shown here is derived from an EMBL/GenBank/DDBJ whole genome shotgun (WGS) entry which is preliminary data.</text>
</comment>
<feature type="DNA-binding region" description="OmpR/PhoB-type" evidence="3">
    <location>
        <begin position="126"/>
        <end position="220"/>
    </location>
</feature>
<accession>A0A511RL10</accession>
<dbReference type="CDD" id="cd17574">
    <property type="entry name" value="REC_OmpR"/>
    <property type="match status" value="1"/>
</dbReference>
<evidence type="ECO:0000259" key="4">
    <source>
        <dbReference type="PROSITE" id="PS50110"/>
    </source>
</evidence>
<dbReference type="Gene3D" id="6.10.250.690">
    <property type="match status" value="1"/>
</dbReference>
<dbReference type="GO" id="GO:0000156">
    <property type="term" value="F:phosphorelay response regulator activity"/>
    <property type="evidence" value="ECO:0007669"/>
    <property type="project" value="TreeGrafter"/>
</dbReference>
<dbReference type="GO" id="GO:0000976">
    <property type="term" value="F:transcription cis-regulatory region binding"/>
    <property type="evidence" value="ECO:0007669"/>
    <property type="project" value="TreeGrafter"/>
</dbReference>
<keyword evidence="1 3" id="KW-0238">DNA-binding</keyword>
<evidence type="ECO:0000256" key="3">
    <source>
        <dbReference type="PROSITE-ProRule" id="PRU01091"/>
    </source>
</evidence>
<organism evidence="6 7">
    <name type="scientific">Oceanithermus desulfurans NBRC 100063</name>
    <dbReference type="NCBI Taxonomy" id="1227550"/>
    <lineage>
        <taxon>Bacteria</taxon>
        <taxon>Thermotogati</taxon>
        <taxon>Deinococcota</taxon>
        <taxon>Deinococci</taxon>
        <taxon>Thermales</taxon>
        <taxon>Thermaceae</taxon>
        <taxon>Oceanithermus</taxon>
    </lineage>
</organism>
<dbReference type="Gene3D" id="3.40.50.2300">
    <property type="match status" value="1"/>
</dbReference>
<evidence type="ECO:0000256" key="1">
    <source>
        <dbReference type="ARBA" id="ARBA00023125"/>
    </source>
</evidence>
<feature type="domain" description="OmpR/PhoB-type" evidence="5">
    <location>
        <begin position="126"/>
        <end position="220"/>
    </location>
</feature>
<dbReference type="PROSITE" id="PS50110">
    <property type="entry name" value="RESPONSE_REGULATORY"/>
    <property type="match status" value="1"/>
</dbReference>
<dbReference type="PANTHER" id="PTHR48111:SF50">
    <property type="entry name" value="KDP OPERON TRANSCRIPTIONAL REGULATORY PROTEIN KDPE"/>
    <property type="match status" value="1"/>
</dbReference>
<reference evidence="6 7" key="1">
    <citation type="submission" date="2019-07" db="EMBL/GenBank/DDBJ databases">
        <title>Whole genome shotgun sequence of Oceanithermus desulfurans NBRC 100063.</title>
        <authorList>
            <person name="Hosoyama A."/>
            <person name="Uohara A."/>
            <person name="Ohji S."/>
            <person name="Ichikawa N."/>
        </authorList>
    </citation>
    <scope>NUCLEOTIDE SEQUENCE [LARGE SCALE GENOMIC DNA]</scope>
    <source>
        <strain evidence="6 7">NBRC 100063</strain>
    </source>
</reference>
<dbReference type="GO" id="GO:0005829">
    <property type="term" value="C:cytosol"/>
    <property type="evidence" value="ECO:0007669"/>
    <property type="project" value="TreeGrafter"/>
</dbReference>
<evidence type="ECO:0000259" key="5">
    <source>
        <dbReference type="PROSITE" id="PS51755"/>
    </source>
</evidence>
<dbReference type="InterPro" id="IPR001867">
    <property type="entry name" value="OmpR/PhoB-type_DNA-bd"/>
</dbReference>
<feature type="domain" description="Response regulatory" evidence="4">
    <location>
        <begin position="4"/>
        <end position="117"/>
    </location>
</feature>
<dbReference type="Proteomes" id="UP000321827">
    <property type="component" value="Unassembled WGS sequence"/>
</dbReference>
<dbReference type="PROSITE" id="PS51755">
    <property type="entry name" value="OMPR_PHOB"/>
    <property type="match status" value="1"/>
</dbReference>
<dbReference type="Pfam" id="PF00486">
    <property type="entry name" value="Trans_reg_C"/>
    <property type="match status" value="1"/>
</dbReference>
<gene>
    <name evidence="6" type="ORF">ODE01S_17740</name>
</gene>
<protein>
    <submittedName>
        <fullName evidence="6">DNA-binding response regulator</fullName>
    </submittedName>
</protein>
<proteinExistence type="predicted"/>
<feature type="modified residue" description="4-aspartylphosphate" evidence="2">
    <location>
        <position position="53"/>
    </location>
</feature>
<name>A0A511RL10_9DEIN</name>
<dbReference type="GO" id="GO:0006355">
    <property type="term" value="P:regulation of DNA-templated transcription"/>
    <property type="evidence" value="ECO:0007669"/>
    <property type="project" value="InterPro"/>
</dbReference>
<dbReference type="GO" id="GO:0032993">
    <property type="term" value="C:protein-DNA complex"/>
    <property type="evidence" value="ECO:0007669"/>
    <property type="project" value="TreeGrafter"/>
</dbReference>
<dbReference type="PANTHER" id="PTHR48111">
    <property type="entry name" value="REGULATOR OF RPOS"/>
    <property type="match status" value="1"/>
</dbReference>
<dbReference type="CDD" id="cd00383">
    <property type="entry name" value="trans_reg_C"/>
    <property type="match status" value="1"/>
</dbReference>
<dbReference type="RefSeq" id="WP_147147989.1">
    <property type="nucleotide sequence ID" value="NZ_BJXN01000012.1"/>
</dbReference>
<dbReference type="OrthoDB" id="9778145at2"/>
<dbReference type="Pfam" id="PF00072">
    <property type="entry name" value="Response_reg"/>
    <property type="match status" value="1"/>
</dbReference>
<evidence type="ECO:0000256" key="2">
    <source>
        <dbReference type="PROSITE-ProRule" id="PRU00169"/>
    </source>
</evidence>
<dbReference type="SUPFAM" id="SSF52172">
    <property type="entry name" value="CheY-like"/>
    <property type="match status" value="1"/>
</dbReference>
<dbReference type="InterPro" id="IPR036388">
    <property type="entry name" value="WH-like_DNA-bd_sf"/>
</dbReference>
<dbReference type="InterPro" id="IPR039420">
    <property type="entry name" value="WalR-like"/>
</dbReference>
<evidence type="ECO:0000313" key="6">
    <source>
        <dbReference type="EMBL" id="GEM90340.1"/>
    </source>
</evidence>
<dbReference type="Gene3D" id="1.10.10.10">
    <property type="entry name" value="Winged helix-like DNA-binding domain superfamily/Winged helix DNA-binding domain"/>
    <property type="match status" value="1"/>
</dbReference>
<keyword evidence="2" id="KW-0597">Phosphoprotein</keyword>
<dbReference type="EMBL" id="BJXN01000012">
    <property type="protein sequence ID" value="GEM90340.1"/>
    <property type="molecule type" value="Genomic_DNA"/>
</dbReference>
<dbReference type="InterPro" id="IPR011006">
    <property type="entry name" value="CheY-like_superfamily"/>
</dbReference>
<sequence>MPERVLVVDDDPNLLRLVEANLRARGYAVDTAASGEAALERLRAAGYACVLLDLMLPGVDGMTVIREARGFCDVPIVVMSALGEEERKVEALDLGADDYLVKPFGVAELLARVRAAIRRYGVQGRTEGLRAGPLELDPGGGYALVAGRRVRLTPMEYALLRQFVLARGRTLTHEELLDAVWGRGAGEDHYLHVYVGRLRRKLGPSVVIESLPGVGYRLAV</sequence>
<dbReference type="SMART" id="SM00448">
    <property type="entry name" value="REC"/>
    <property type="match status" value="1"/>
</dbReference>
<dbReference type="InterPro" id="IPR001789">
    <property type="entry name" value="Sig_transdc_resp-reg_receiver"/>
</dbReference>
<dbReference type="SMART" id="SM00862">
    <property type="entry name" value="Trans_reg_C"/>
    <property type="match status" value="1"/>
</dbReference>
<evidence type="ECO:0000313" key="7">
    <source>
        <dbReference type="Proteomes" id="UP000321827"/>
    </source>
</evidence>
<dbReference type="AlphaFoldDB" id="A0A511RL10"/>